<dbReference type="CDD" id="cd00172">
    <property type="entry name" value="serpin"/>
    <property type="match status" value="1"/>
</dbReference>
<comment type="similarity">
    <text evidence="1 5">Belongs to the serpin family.</text>
</comment>
<dbReference type="EMBL" id="CAEY01000040">
    <property type="status" value="NOT_ANNOTATED_CDS"/>
    <property type="molecule type" value="Genomic_DNA"/>
</dbReference>
<name>T1KFY2_TETUR</name>
<dbReference type="KEGG" id="tut:107363536"/>
<feature type="domain" description="Serpin" evidence="6">
    <location>
        <begin position="13"/>
        <end position="385"/>
    </location>
</feature>
<evidence type="ECO:0000259" key="6">
    <source>
        <dbReference type="SMART" id="SM00093"/>
    </source>
</evidence>
<organism evidence="7 8">
    <name type="scientific">Tetranychus urticae</name>
    <name type="common">Two-spotted spider mite</name>
    <dbReference type="NCBI Taxonomy" id="32264"/>
    <lineage>
        <taxon>Eukaryota</taxon>
        <taxon>Metazoa</taxon>
        <taxon>Ecdysozoa</taxon>
        <taxon>Arthropoda</taxon>
        <taxon>Chelicerata</taxon>
        <taxon>Arachnida</taxon>
        <taxon>Acari</taxon>
        <taxon>Acariformes</taxon>
        <taxon>Trombidiformes</taxon>
        <taxon>Prostigmata</taxon>
        <taxon>Eleutherengona</taxon>
        <taxon>Raphignathae</taxon>
        <taxon>Tetranychoidea</taxon>
        <taxon>Tetranychidae</taxon>
        <taxon>Tetranychus</taxon>
    </lineage>
</organism>
<evidence type="ECO:0000256" key="3">
    <source>
        <dbReference type="ARBA" id="ARBA00022900"/>
    </source>
</evidence>
<reference evidence="8" key="1">
    <citation type="submission" date="2011-08" db="EMBL/GenBank/DDBJ databases">
        <authorList>
            <person name="Rombauts S."/>
        </authorList>
    </citation>
    <scope>NUCLEOTIDE SEQUENCE</scope>
    <source>
        <strain evidence="8">London</strain>
    </source>
</reference>
<dbReference type="EnsemblMetazoa" id="tetur10g04790.1">
    <property type="protein sequence ID" value="tetur10g04790.1"/>
    <property type="gene ID" value="tetur10g04790"/>
</dbReference>
<dbReference type="GO" id="GO:0005615">
    <property type="term" value="C:extracellular space"/>
    <property type="evidence" value="ECO:0007669"/>
    <property type="project" value="InterPro"/>
</dbReference>
<evidence type="ECO:0000313" key="7">
    <source>
        <dbReference type="EnsemblMetazoa" id="tetur10g04790.1"/>
    </source>
</evidence>
<dbReference type="Gene3D" id="3.30.497.10">
    <property type="entry name" value="Antithrombin, subunit I, domain 2"/>
    <property type="match status" value="1"/>
</dbReference>
<dbReference type="Pfam" id="PF00079">
    <property type="entry name" value="Serpin"/>
    <property type="match status" value="1"/>
</dbReference>
<sequence length="391" mass="44048">MSQLSKPSIDLGLDFLKKVGSDSTNLLLSPLSVIIAYGMALEGAAGETEKQIRTGLNLDKVDSQQEDISKIIKQLMEKYLKNKNSASEKKCLLEFGNLLMANKDFRLRKTFVQNLQTNYSANAFNEDFTDGQNILEKVNSWVSEATRNKISTILDEPPEPDAVCLLVNTIYFEANWLKPFYEDSTEEKIFTNSDGSTTKIKMMTLSDDTFNFAECPEKKLKIVEIPYFGNISMVLILPTGDNNLKKMIDNLDSTELSSLMDSMSRTRLDTLTIPKFKLEDNHQLHKILPSMGMTRPFQMNAEFPRITEGSLPLYISKSIQKALIEVTEAGTVATAATQVEFMLGCSLYSPQPQKVFNFIADRPFLFSIRDNLTKVNLFMGQLNSITSKQII</sequence>
<reference evidence="7" key="2">
    <citation type="submission" date="2015-06" db="UniProtKB">
        <authorList>
            <consortium name="EnsemblMetazoa"/>
        </authorList>
    </citation>
    <scope>IDENTIFICATION</scope>
</reference>
<dbReference type="OMA" id="GHITNSN"/>
<dbReference type="PROSITE" id="PS00284">
    <property type="entry name" value="SERPIN"/>
    <property type="match status" value="1"/>
</dbReference>
<evidence type="ECO:0000313" key="8">
    <source>
        <dbReference type="Proteomes" id="UP000015104"/>
    </source>
</evidence>
<dbReference type="Proteomes" id="UP000015104">
    <property type="component" value="Unassembled WGS sequence"/>
</dbReference>
<proteinExistence type="inferred from homology"/>
<protein>
    <recommendedName>
        <fullName evidence="6">Serpin domain-containing protein</fullName>
    </recommendedName>
</protein>
<dbReference type="eggNOG" id="KOG2392">
    <property type="taxonomic scope" value="Eukaryota"/>
</dbReference>
<gene>
    <name evidence="7" type="primary">107363536</name>
</gene>
<dbReference type="OrthoDB" id="6515587at2759"/>
<evidence type="ECO:0000256" key="4">
    <source>
        <dbReference type="ARBA" id="ARBA00023180"/>
    </source>
</evidence>
<dbReference type="Gene3D" id="2.30.39.10">
    <property type="entry name" value="Alpha-1-antitrypsin, domain 1"/>
    <property type="match status" value="1"/>
</dbReference>
<evidence type="ECO:0000256" key="5">
    <source>
        <dbReference type="RuleBase" id="RU000411"/>
    </source>
</evidence>
<dbReference type="SMART" id="SM00093">
    <property type="entry name" value="SERPIN"/>
    <property type="match status" value="1"/>
</dbReference>
<dbReference type="HOGENOM" id="CLU_023330_0_2_1"/>
<dbReference type="AlphaFoldDB" id="T1KFY2"/>
<dbReference type="InterPro" id="IPR023795">
    <property type="entry name" value="Serpin_CS"/>
</dbReference>
<dbReference type="PANTHER" id="PTHR11461:SF211">
    <property type="entry name" value="GH10112P-RELATED"/>
    <property type="match status" value="1"/>
</dbReference>
<dbReference type="SUPFAM" id="SSF56574">
    <property type="entry name" value="Serpins"/>
    <property type="match status" value="1"/>
</dbReference>
<keyword evidence="3" id="KW-0722">Serine protease inhibitor</keyword>
<keyword evidence="8" id="KW-1185">Reference proteome</keyword>
<dbReference type="InterPro" id="IPR042185">
    <property type="entry name" value="Serpin_sf_2"/>
</dbReference>
<accession>T1KFY2</accession>
<dbReference type="InterPro" id="IPR036186">
    <property type="entry name" value="Serpin_sf"/>
</dbReference>
<keyword evidence="4" id="KW-0325">Glycoprotein</keyword>
<dbReference type="InterPro" id="IPR023796">
    <property type="entry name" value="Serpin_dom"/>
</dbReference>
<evidence type="ECO:0000256" key="1">
    <source>
        <dbReference type="ARBA" id="ARBA00009500"/>
    </source>
</evidence>
<keyword evidence="2" id="KW-0646">Protease inhibitor</keyword>
<dbReference type="InterPro" id="IPR042178">
    <property type="entry name" value="Serpin_sf_1"/>
</dbReference>
<evidence type="ECO:0000256" key="2">
    <source>
        <dbReference type="ARBA" id="ARBA00022690"/>
    </source>
</evidence>
<dbReference type="GO" id="GO:0004867">
    <property type="term" value="F:serine-type endopeptidase inhibitor activity"/>
    <property type="evidence" value="ECO:0007669"/>
    <property type="project" value="UniProtKB-KW"/>
</dbReference>
<dbReference type="PANTHER" id="PTHR11461">
    <property type="entry name" value="SERINE PROTEASE INHIBITOR, SERPIN"/>
    <property type="match status" value="1"/>
</dbReference>
<dbReference type="InterPro" id="IPR000215">
    <property type="entry name" value="Serpin_fam"/>
</dbReference>